<organism evidence="2 3">
    <name type="scientific">Sphingobacterium yanglingense</name>
    <dbReference type="NCBI Taxonomy" id="1437280"/>
    <lineage>
        <taxon>Bacteria</taxon>
        <taxon>Pseudomonadati</taxon>
        <taxon>Bacteroidota</taxon>
        <taxon>Sphingobacteriia</taxon>
        <taxon>Sphingobacteriales</taxon>
        <taxon>Sphingobacteriaceae</taxon>
        <taxon>Sphingobacterium</taxon>
    </lineage>
</organism>
<feature type="transmembrane region" description="Helical" evidence="1">
    <location>
        <begin position="36"/>
        <end position="57"/>
    </location>
</feature>
<accession>A0A4R6WHC9</accession>
<proteinExistence type="predicted"/>
<evidence type="ECO:0000313" key="3">
    <source>
        <dbReference type="Proteomes" id="UP000295292"/>
    </source>
</evidence>
<evidence type="ECO:0000256" key="1">
    <source>
        <dbReference type="SAM" id="Phobius"/>
    </source>
</evidence>
<comment type="caution">
    <text evidence="2">The sequence shown here is derived from an EMBL/GenBank/DDBJ whole genome shotgun (WGS) entry which is preliminary data.</text>
</comment>
<protein>
    <submittedName>
        <fullName evidence="2">Uncharacterized protein</fullName>
    </submittedName>
</protein>
<gene>
    <name evidence="2" type="ORF">CLV99_1057</name>
</gene>
<feature type="transmembrane region" description="Helical" evidence="1">
    <location>
        <begin position="69"/>
        <end position="88"/>
    </location>
</feature>
<dbReference type="Proteomes" id="UP000295292">
    <property type="component" value="Unassembled WGS sequence"/>
</dbReference>
<name>A0A4R6WHC9_9SPHI</name>
<keyword evidence="1" id="KW-1133">Transmembrane helix</keyword>
<dbReference type="EMBL" id="SNYV01000011">
    <property type="protein sequence ID" value="TDQ79610.1"/>
    <property type="molecule type" value="Genomic_DNA"/>
</dbReference>
<keyword evidence="3" id="KW-1185">Reference proteome</keyword>
<dbReference type="AlphaFoldDB" id="A0A4R6WHC9"/>
<keyword evidence="1" id="KW-0472">Membrane</keyword>
<evidence type="ECO:0000313" key="2">
    <source>
        <dbReference type="EMBL" id="TDQ79610.1"/>
    </source>
</evidence>
<dbReference type="RefSeq" id="WP_133583387.1">
    <property type="nucleotide sequence ID" value="NZ_SNYV01000011.1"/>
</dbReference>
<reference evidence="2 3" key="1">
    <citation type="submission" date="2019-03" db="EMBL/GenBank/DDBJ databases">
        <title>Genomic Encyclopedia of Archaeal and Bacterial Type Strains, Phase II (KMG-II): from individual species to whole genera.</title>
        <authorList>
            <person name="Goeker M."/>
        </authorList>
    </citation>
    <scope>NUCLEOTIDE SEQUENCE [LARGE SCALE GENOMIC DNA]</scope>
    <source>
        <strain evidence="2 3">DSM 28353</strain>
    </source>
</reference>
<sequence>MLRKKSLTLTAEEEAGAEFTPTQILFRALNQRNYRLAIVLIILAIIVPAAIFMAIVIHYNITDLSRGQVISFLAVGGIISFFIVAFIFSKFLAENFTMTFHNSCIAVQSSNTISNFDFVHLESFQIWNNSDYSKLIIRHDNQVIKYHVGFANLIKTTPILAAEDTLDIVFSPQLGFTKHIANQKGINIITYTT</sequence>
<keyword evidence="1" id="KW-0812">Transmembrane</keyword>
<dbReference type="OrthoDB" id="711311at2"/>